<dbReference type="Proteomes" id="UP001501183">
    <property type="component" value="Unassembled WGS sequence"/>
</dbReference>
<comment type="caution">
    <text evidence="3">The sequence shown here is derived from an EMBL/GenBank/DDBJ whole genome shotgun (WGS) entry which is preliminary data.</text>
</comment>
<evidence type="ECO:0000313" key="3">
    <source>
        <dbReference type="EMBL" id="GAA4483051.1"/>
    </source>
</evidence>
<feature type="compositionally biased region" description="Low complexity" evidence="1">
    <location>
        <begin position="190"/>
        <end position="200"/>
    </location>
</feature>
<organism evidence="3 4">
    <name type="scientific">Rhodococcus olei</name>
    <dbReference type="NCBI Taxonomy" id="2161675"/>
    <lineage>
        <taxon>Bacteria</taxon>
        <taxon>Bacillati</taxon>
        <taxon>Actinomycetota</taxon>
        <taxon>Actinomycetes</taxon>
        <taxon>Mycobacteriales</taxon>
        <taxon>Nocardiaceae</taxon>
        <taxon>Rhodococcus</taxon>
    </lineage>
</organism>
<keyword evidence="2" id="KW-0812">Transmembrane</keyword>
<protein>
    <recommendedName>
        <fullName evidence="5">Secreted protein</fullName>
    </recommendedName>
</protein>
<evidence type="ECO:0008006" key="5">
    <source>
        <dbReference type="Google" id="ProtNLM"/>
    </source>
</evidence>
<feature type="transmembrane region" description="Helical" evidence="2">
    <location>
        <begin position="84"/>
        <end position="103"/>
    </location>
</feature>
<feature type="compositionally biased region" description="Basic and acidic residues" evidence="1">
    <location>
        <begin position="1"/>
        <end position="12"/>
    </location>
</feature>
<feature type="region of interest" description="Disordered" evidence="1">
    <location>
        <begin position="1"/>
        <end position="33"/>
    </location>
</feature>
<feature type="transmembrane region" description="Helical" evidence="2">
    <location>
        <begin position="44"/>
        <end position="64"/>
    </location>
</feature>
<name>A0ABP8P708_9NOCA</name>
<keyword evidence="4" id="KW-1185">Reference proteome</keyword>
<feature type="transmembrane region" description="Helical" evidence="2">
    <location>
        <begin position="108"/>
        <end position="126"/>
    </location>
</feature>
<dbReference type="RefSeq" id="WP_425569870.1">
    <property type="nucleotide sequence ID" value="NZ_BAABFB010000051.1"/>
</dbReference>
<evidence type="ECO:0000256" key="2">
    <source>
        <dbReference type="SAM" id="Phobius"/>
    </source>
</evidence>
<feature type="transmembrane region" description="Helical" evidence="2">
    <location>
        <begin position="155"/>
        <end position="176"/>
    </location>
</feature>
<keyword evidence="2" id="KW-1133">Transmembrane helix</keyword>
<keyword evidence="2" id="KW-0472">Membrane</keyword>
<feature type="region of interest" description="Disordered" evidence="1">
    <location>
        <begin position="188"/>
        <end position="208"/>
    </location>
</feature>
<reference evidence="4" key="1">
    <citation type="journal article" date="2019" name="Int. J. Syst. Evol. Microbiol.">
        <title>The Global Catalogue of Microorganisms (GCM) 10K type strain sequencing project: providing services to taxonomists for standard genome sequencing and annotation.</title>
        <authorList>
            <consortium name="The Broad Institute Genomics Platform"/>
            <consortium name="The Broad Institute Genome Sequencing Center for Infectious Disease"/>
            <person name="Wu L."/>
            <person name="Ma J."/>
        </authorList>
    </citation>
    <scope>NUCLEOTIDE SEQUENCE [LARGE SCALE GENOMIC DNA]</scope>
    <source>
        <strain evidence="4">JCM 32206</strain>
    </source>
</reference>
<sequence>MIPHETTDRPASHDAPMPGDPRKEWSGPGPRPAGRMWVPRSRGALSGLLLVLLGAWGALIPLIGPYFAFGFTPDRAWTWTSGRGWLEVLPGVVTAVGGVLLLVSRHRAVAGFGAWLAALGGAWFVVGPELAAPLHTGDPGTPTATGAWSAALQQLAYFEGLGIVIVFVAAASLGRLSVHSHRDAERAARRAPAGALSAPAETGTPAQH</sequence>
<proteinExistence type="predicted"/>
<evidence type="ECO:0000313" key="4">
    <source>
        <dbReference type="Proteomes" id="UP001501183"/>
    </source>
</evidence>
<accession>A0ABP8P708</accession>
<evidence type="ECO:0000256" key="1">
    <source>
        <dbReference type="SAM" id="MobiDB-lite"/>
    </source>
</evidence>
<gene>
    <name evidence="3" type="ORF">GCM10023094_34050</name>
</gene>
<dbReference type="EMBL" id="BAABFB010000051">
    <property type="protein sequence ID" value="GAA4483051.1"/>
    <property type="molecule type" value="Genomic_DNA"/>
</dbReference>